<evidence type="ECO:0000256" key="2">
    <source>
        <dbReference type="SAM" id="MobiDB-lite"/>
    </source>
</evidence>
<comment type="caution">
    <text evidence="4">The sequence shown here is derived from an EMBL/GenBank/DDBJ whole genome shotgun (WGS) entry which is preliminary data.</text>
</comment>
<dbReference type="InterPro" id="IPR013087">
    <property type="entry name" value="Znf_C2H2_type"/>
</dbReference>
<name>A0A813LB07_POLGL</name>
<dbReference type="EMBL" id="CAJNNW010034460">
    <property type="protein sequence ID" value="CAE8722776.1"/>
    <property type="molecule type" value="Genomic_DNA"/>
</dbReference>
<dbReference type="Proteomes" id="UP000626109">
    <property type="component" value="Unassembled WGS sequence"/>
</dbReference>
<evidence type="ECO:0000256" key="1">
    <source>
        <dbReference type="PROSITE-ProRule" id="PRU00042"/>
    </source>
</evidence>
<evidence type="ECO:0000313" key="5">
    <source>
        <dbReference type="Proteomes" id="UP000626109"/>
    </source>
</evidence>
<feature type="compositionally biased region" description="Gly residues" evidence="2">
    <location>
        <begin position="536"/>
        <end position="550"/>
    </location>
</feature>
<proteinExistence type="predicted"/>
<feature type="compositionally biased region" description="Gly residues" evidence="2">
    <location>
        <begin position="464"/>
        <end position="483"/>
    </location>
</feature>
<keyword evidence="1" id="KW-0479">Metal-binding</keyword>
<accession>A0A813LB07</accession>
<feature type="region of interest" description="Disordered" evidence="2">
    <location>
        <begin position="524"/>
        <end position="553"/>
    </location>
</feature>
<feature type="non-terminal residue" evidence="4">
    <location>
        <position position="1"/>
    </location>
</feature>
<reference evidence="4" key="1">
    <citation type="submission" date="2021-02" db="EMBL/GenBank/DDBJ databases">
        <authorList>
            <person name="Dougan E. K."/>
            <person name="Rhodes N."/>
            <person name="Thang M."/>
            <person name="Chan C."/>
        </authorList>
    </citation>
    <scope>NUCLEOTIDE SEQUENCE</scope>
</reference>
<dbReference type="GO" id="GO:0008270">
    <property type="term" value="F:zinc ion binding"/>
    <property type="evidence" value="ECO:0007669"/>
    <property type="project" value="UniProtKB-KW"/>
</dbReference>
<protein>
    <recommendedName>
        <fullName evidence="3">C2H2-type domain-containing protein</fullName>
    </recommendedName>
</protein>
<sequence>VPDAADLVPKIQSVMSIIDDAGMRRGMKLNYGAGKTAVLVRFAGAGAKLQRQLLLIEQQGRIAFGTKYRGQQVVQVVQDYKHVGSMIAACGTNSRDLACRRGTAASALRPLRASVYGNQHFDCSTRLQLLASLVHSRLTYNVHVWCNVVQRDYDGLHHASIFGFRSLRDKPIKGKEDFQVSDQAVLDSLCWQEPRVTMAAQRLQYLPRLLQQGPACLFAFLQQAEHVPSSWTQQLHADVDWLRLNHGESAVPDSRRKPDEFFDFVLQNNKAWKGLVKAAVKRHIEHRVEEQRAQQFEQDFEQLGQSLGLFPDKVPAAVRVLDTHFCYDCSRAFLSKAGLFAHRHKIHGYHNVARCYADSDTCPACLQCFHSRARLIVHLSASTTACLKQLVDNFVPLPAEQVEELNKRDAKLASESKRRGIRRVELPAAFCHGPMLPVTGLQADGGLQAEDYECPGVGETLQEEGGGSQAEGVLQAGGGGPQAGGLQAERGGSQVGGGLQAAGGLLEAEQESTEAVGAALEPRADEPGVQEDGLQPEGGGLQAGGLQVGRGGRKADRWPSGGCRVDAFAVYVKEFVMLRLFSGRRQAGDLQCQVEMHSAHEGFFIFVLKVDVDGGELGNLSRKGSVDFWAGQCHAGKFCGVRAAPPFESWSCGGHASAAKVPVRSQEQLWGLAGLRAKQQRKVAVSNALTTATLRLMLVLTAKGGCGFVEAEAEAAVWALKPTVALLGLSCIEFVQVEQGSAEFGNKRTTGLLLLRFGQVGRTLRSTGASRSGGSDGCPVYRGVEHLHNVLATGFVDHVVRVQKARNELWCCSEEHVLDASLQHFWQRFSLYRPDTCLVPNVQCEGSGG</sequence>
<organism evidence="4 5">
    <name type="scientific">Polarella glacialis</name>
    <name type="common">Dinoflagellate</name>
    <dbReference type="NCBI Taxonomy" id="89957"/>
    <lineage>
        <taxon>Eukaryota</taxon>
        <taxon>Sar</taxon>
        <taxon>Alveolata</taxon>
        <taxon>Dinophyceae</taxon>
        <taxon>Suessiales</taxon>
        <taxon>Suessiaceae</taxon>
        <taxon>Polarella</taxon>
    </lineage>
</organism>
<evidence type="ECO:0000259" key="3">
    <source>
        <dbReference type="PROSITE" id="PS50157"/>
    </source>
</evidence>
<keyword evidence="1" id="KW-0863">Zinc-finger</keyword>
<dbReference type="PROSITE" id="PS50157">
    <property type="entry name" value="ZINC_FINGER_C2H2_2"/>
    <property type="match status" value="1"/>
</dbReference>
<keyword evidence="1" id="KW-0862">Zinc</keyword>
<dbReference type="AlphaFoldDB" id="A0A813LB07"/>
<gene>
    <name evidence="4" type="ORF">PGLA2088_LOCUS42754</name>
</gene>
<feature type="region of interest" description="Disordered" evidence="2">
    <location>
        <begin position="459"/>
        <end position="486"/>
    </location>
</feature>
<evidence type="ECO:0000313" key="4">
    <source>
        <dbReference type="EMBL" id="CAE8722776.1"/>
    </source>
</evidence>
<feature type="domain" description="C2H2-type" evidence="3">
    <location>
        <begin position="324"/>
        <end position="347"/>
    </location>
</feature>
<dbReference type="PROSITE" id="PS00028">
    <property type="entry name" value="ZINC_FINGER_C2H2_1"/>
    <property type="match status" value="1"/>
</dbReference>